<evidence type="ECO:0000313" key="3">
    <source>
        <dbReference type="Proteomes" id="UP000034739"/>
    </source>
</evidence>
<name>A0A0G1WWD9_9BACT</name>
<feature type="domain" description="Toprim" evidence="1">
    <location>
        <begin position="1"/>
        <end position="34"/>
    </location>
</feature>
<comment type="caution">
    <text evidence="2">The sequence shown here is derived from an EMBL/GenBank/DDBJ whole genome shotgun (WGS) entry which is preliminary data.</text>
</comment>
<accession>A0A0G1WWD9</accession>
<dbReference type="Gene3D" id="3.40.50.140">
    <property type="match status" value="1"/>
</dbReference>
<dbReference type="AlphaFoldDB" id="A0A0G1WWD9"/>
<dbReference type="Proteomes" id="UP000034739">
    <property type="component" value="Unassembled WGS sequence"/>
</dbReference>
<dbReference type="EMBL" id="LCOY01000054">
    <property type="protein sequence ID" value="KKU86530.1"/>
    <property type="molecule type" value="Genomic_DNA"/>
</dbReference>
<dbReference type="InterPro" id="IPR006171">
    <property type="entry name" value="TOPRIM_dom"/>
</dbReference>
<evidence type="ECO:0000259" key="1">
    <source>
        <dbReference type="PROSITE" id="PS50880"/>
    </source>
</evidence>
<gene>
    <name evidence="2" type="ORF">UY16_C0054G0007</name>
</gene>
<proteinExistence type="predicted"/>
<organism evidence="2 3">
    <name type="scientific">Candidatus Gottesmanbacteria bacterium GW2011_GWA2_47_9</name>
    <dbReference type="NCBI Taxonomy" id="1618445"/>
    <lineage>
        <taxon>Bacteria</taxon>
        <taxon>Candidatus Gottesmaniibacteriota</taxon>
    </lineage>
</organism>
<sequence>MNLIIVESPTKARTLTRFLKGDYRIEATPKARTR</sequence>
<protein>
    <recommendedName>
        <fullName evidence="1">Toprim domain-containing protein</fullName>
    </recommendedName>
</protein>
<reference evidence="2 3" key="1">
    <citation type="journal article" date="2015" name="Nature">
        <title>rRNA introns, odd ribosomes, and small enigmatic genomes across a large radiation of phyla.</title>
        <authorList>
            <person name="Brown C.T."/>
            <person name="Hug L.A."/>
            <person name="Thomas B.C."/>
            <person name="Sharon I."/>
            <person name="Castelle C.J."/>
            <person name="Singh A."/>
            <person name="Wilkins M.J."/>
            <person name="Williams K.H."/>
            <person name="Banfield J.F."/>
        </authorList>
    </citation>
    <scope>NUCLEOTIDE SEQUENCE [LARGE SCALE GENOMIC DNA]</scope>
</reference>
<dbReference type="InterPro" id="IPR023405">
    <property type="entry name" value="Topo_IA_core_domain"/>
</dbReference>
<dbReference type="PROSITE" id="PS50880">
    <property type="entry name" value="TOPRIM"/>
    <property type="match status" value="1"/>
</dbReference>
<dbReference type="SUPFAM" id="SSF56712">
    <property type="entry name" value="Prokaryotic type I DNA topoisomerase"/>
    <property type="match status" value="1"/>
</dbReference>
<evidence type="ECO:0000313" key="2">
    <source>
        <dbReference type="EMBL" id="KKU86530.1"/>
    </source>
</evidence>